<dbReference type="GO" id="GO:0005634">
    <property type="term" value="C:nucleus"/>
    <property type="evidence" value="ECO:0007669"/>
    <property type="project" value="UniProtKB-SubCell"/>
</dbReference>
<evidence type="ECO:0000259" key="6">
    <source>
        <dbReference type="PROSITE" id="PS50888"/>
    </source>
</evidence>
<feature type="region of interest" description="Disordered" evidence="5">
    <location>
        <begin position="1"/>
        <end position="77"/>
    </location>
</feature>
<evidence type="ECO:0000313" key="7">
    <source>
        <dbReference type="EMBL" id="PON51915.1"/>
    </source>
</evidence>
<name>A0A2P5BT20_PARAD</name>
<dbReference type="PANTHER" id="PTHR12565">
    <property type="entry name" value="STEROL REGULATORY ELEMENT-BINDING PROTEIN"/>
    <property type="match status" value="1"/>
</dbReference>
<feature type="compositionally biased region" description="Basic and acidic residues" evidence="5">
    <location>
        <begin position="1"/>
        <end position="19"/>
    </location>
</feature>
<dbReference type="InterPro" id="IPR011598">
    <property type="entry name" value="bHLH_dom"/>
</dbReference>
<feature type="domain" description="BHLH" evidence="6">
    <location>
        <begin position="69"/>
        <end position="119"/>
    </location>
</feature>
<evidence type="ECO:0000256" key="2">
    <source>
        <dbReference type="ARBA" id="ARBA00023015"/>
    </source>
</evidence>
<comment type="caution">
    <text evidence="7">The sequence shown here is derived from an EMBL/GenBank/DDBJ whole genome shotgun (WGS) entry which is preliminary data.</text>
</comment>
<dbReference type="Gene3D" id="4.10.280.10">
    <property type="entry name" value="Helix-loop-helix DNA-binding domain"/>
    <property type="match status" value="1"/>
</dbReference>
<dbReference type="AlphaFoldDB" id="A0A2P5BT20"/>
<organism evidence="7 8">
    <name type="scientific">Parasponia andersonii</name>
    <name type="common">Sponia andersonii</name>
    <dbReference type="NCBI Taxonomy" id="3476"/>
    <lineage>
        <taxon>Eukaryota</taxon>
        <taxon>Viridiplantae</taxon>
        <taxon>Streptophyta</taxon>
        <taxon>Embryophyta</taxon>
        <taxon>Tracheophyta</taxon>
        <taxon>Spermatophyta</taxon>
        <taxon>Magnoliopsida</taxon>
        <taxon>eudicotyledons</taxon>
        <taxon>Gunneridae</taxon>
        <taxon>Pentapetalae</taxon>
        <taxon>rosids</taxon>
        <taxon>fabids</taxon>
        <taxon>Rosales</taxon>
        <taxon>Cannabaceae</taxon>
        <taxon>Parasponia</taxon>
    </lineage>
</organism>
<dbReference type="STRING" id="3476.A0A2P5BT20"/>
<dbReference type="PROSITE" id="PS50888">
    <property type="entry name" value="BHLH"/>
    <property type="match status" value="1"/>
</dbReference>
<feature type="compositionally biased region" description="Basic and acidic residues" evidence="5">
    <location>
        <begin position="33"/>
        <end position="55"/>
    </location>
</feature>
<evidence type="ECO:0000256" key="4">
    <source>
        <dbReference type="ARBA" id="ARBA00023242"/>
    </source>
</evidence>
<sequence>MEKRERIMIAKEEGEDKGKNKQKKPNGSFTNPEENRTELPQVKKDKEIKSEHNEESPSGYVHVRARRGQATDRHSLAERARREKIRERLLFLQSLVPGCDKITGKAQILDEIIKYVQLLQNQVECLAAMLASVNSTTDLEVDPFMGTQAPNQVHRKCCLEPPFPTVLDSTSFPQFMITPTPTPAPTCASLVLKEDQESTGDRELFSGQDYQSQELPIQCLHDFCMNF</sequence>
<evidence type="ECO:0000256" key="1">
    <source>
        <dbReference type="ARBA" id="ARBA00004123"/>
    </source>
</evidence>
<proteinExistence type="predicted"/>
<dbReference type="GO" id="GO:0046983">
    <property type="term" value="F:protein dimerization activity"/>
    <property type="evidence" value="ECO:0007669"/>
    <property type="project" value="InterPro"/>
</dbReference>
<evidence type="ECO:0000313" key="8">
    <source>
        <dbReference type="Proteomes" id="UP000237105"/>
    </source>
</evidence>
<keyword evidence="3" id="KW-0804">Transcription</keyword>
<dbReference type="EMBL" id="JXTB01000227">
    <property type="protein sequence ID" value="PON51915.1"/>
    <property type="molecule type" value="Genomic_DNA"/>
</dbReference>
<reference evidence="8" key="1">
    <citation type="submission" date="2016-06" db="EMBL/GenBank/DDBJ databases">
        <title>Parallel loss of symbiosis genes in relatives of nitrogen-fixing non-legume Parasponia.</title>
        <authorList>
            <person name="Van Velzen R."/>
            <person name="Holmer R."/>
            <person name="Bu F."/>
            <person name="Rutten L."/>
            <person name="Van Zeijl A."/>
            <person name="Liu W."/>
            <person name="Santuari L."/>
            <person name="Cao Q."/>
            <person name="Sharma T."/>
            <person name="Shen D."/>
            <person name="Roswanjaya Y."/>
            <person name="Wardhani T."/>
            <person name="Kalhor M.S."/>
            <person name="Jansen J."/>
            <person name="Van den Hoogen J."/>
            <person name="Gungor B."/>
            <person name="Hartog M."/>
            <person name="Hontelez J."/>
            <person name="Verver J."/>
            <person name="Yang W.-C."/>
            <person name="Schijlen E."/>
            <person name="Repin R."/>
            <person name="Schilthuizen M."/>
            <person name="Schranz E."/>
            <person name="Heidstra R."/>
            <person name="Miyata K."/>
            <person name="Fedorova E."/>
            <person name="Kohlen W."/>
            <person name="Bisseling T."/>
            <person name="Smit S."/>
            <person name="Geurts R."/>
        </authorList>
    </citation>
    <scope>NUCLEOTIDE SEQUENCE [LARGE SCALE GENOMIC DNA]</scope>
    <source>
        <strain evidence="8">cv. WU1-14</strain>
    </source>
</reference>
<dbReference type="InterPro" id="IPR024097">
    <property type="entry name" value="bHLH_ZIP_TF"/>
</dbReference>
<dbReference type="SUPFAM" id="SSF47459">
    <property type="entry name" value="HLH, helix-loop-helix DNA-binding domain"/>
    <property type="match status" value="1"/>
</dbReference>
<accession>A0A2P5BT20</accession>
<comment type="subcellular location">
    <subcellularLocation>
        <location evidence="1">Nucleus</location>
    </subcellularLocation>
</comment>
<keyword evidence="8" id="KW-1185">Reference proteome</keyword>
<keyword evidence="2" id="KW-0805">Transcription regulation</keyword>
<gene>
    <name evidence="7" type="ORF">PanWU01x14_213280</name>
</gene>
<protein>
    <submittedName>
        <fullName evidence="7">Myc-type, basic helix-loop-helix (BHLH) domain containing protein</fullName>
    </submittedName>
</protein>
<dbReference type="Pfam" id="PF00010">
    <property type="entry name" value="HLH"/>
    <property type="match status" value="1"/>
</dbReference>
<evidence type="ECO:0000256" key="5">
    <source>
        <dbReference type="SAM" id="MobiDB-lite"/>
    </source>
</evidence>
<dbReference type="PANTHER" id="PTHR12565:SF465">
    <property type="entry name" value="TRANSCRIPTION FACTOR BHLH49-LIKE"/>
    <property type="match status" value="1"/>
</dbReference>
<dbReference type="InterPro" id="IPR036638">
    <property type="entry name" value="HLH_DNA-bd_sf"/>
</dbReference>
<dbReference type="Proteomes" id="UP000237105">
    <property type="component" value="Unassembled WGS sequence"/>
</dbReference>
<keyword evidence="4" id="KW-0539">Nucleus</keyword>
<dbReference type="OrthoDB" id="1928604at2759"/>
<dbReference type="SMART" id="SM00353">
    <property type="entry name" value="HLH"/>
    <property type="match status" value="1"/>
</dbReference>
<dbReference type="GO" id="GO:0003700">
    <property type="term" value="F:DNA-binding transcription factor activity"/>
    <property type="evidence" value="ECO:0007669"/>
    <property type="project" value="TreeGrafter"/>
</dbReference>
<evidence type="ECO:0000256" key="3">
    <source>
        <dbReference type="ARBA" id="ARBA00023163"/>
    </source>
</evidence>